<evidence type="ECO:0000256" key="10">
    <source>
        <dbReference type="ARBA" id="ARBA00032441"/>
    </source>
</evidence>
<dbReference type="GO" id="GO:0046872">
    <property type="term" value="F:metal ion binding"/>
    <property type="evidence" value="ECO:0007669"/>
    <property type="project" value="UniProtKB-KW"/>
</dbReference>
<dbReference type="PANTHER" id="PTHR33540">
    <property type="entry name" value="TRNA THREONYLCARBAMOYLADENOSINE BIOSYNTHESIS PROTEIN TSAE"/>
    <property type="match status" value="1"/>
</dbReference>
<dbReference type="AlphaFoldDB" id="A0A3M0BHQ6"/>
<comment type="caution">
    <text evidence="11">The sequence shown here is derived from an EMBL/GenBank/DDBJ whole genome shotgun (WGS) entry which is preliminary data.</text>
</comment>
<dbReference type="NCBIfam" id="TIGR00150">
    <property type="entry name" value="T6A_YjeE"/>
    <property type="match status" value="1"/>
</dbReference>
<dbReference type="GO" id="GO:0005524">
    <property type="term" value="F:ATP binding"/>
    <property type="evidence" value="ECO:0007669"/>
    <property type="project" value="UniProtKB-KW"/>
</dbReference>
<dbReference type="EMBL" id="REFO01000012">
    <property type="protein sequence ID" value="RMA95994.1"/>
    <property type="molecule type" value="Genomic_DNA"/>
</dbReference>
<evidence type="ECO:0000256" key="8">
    <source>
        <dbReference type="ARBA" id="ARBA00022840"/>
    </source>
</evidence>
<comment type="subcellular location">
    <subcellularLocation>
        <location evidence="1">Cytoplasm</location>
    </subcellularLocation>
</comment>
<keyword evidence="4" id="KW-0963">Cytoplasm</keyword>
<evidence type="ECO:0000256" key="1">
    <source>
        <dbReference type="ARBA" id="ARBA00004496"/>
    </source>
</evidence>
<evidence type="ECO:0000256" key="2">
    <source>
        <dbReference type="ARBA" id="ARBA00007599"/>
    </source>
</evidence>
<gene>
    <name evidence="11" type="ORF">CLV39_1005</name>
</gene>
<keyword evidence="5" id="KW-0819">tRNA processing</keyword>
<proteinExistence type="inferred from homology"/>
<comment type="similarity">
    <text evidence="2">Belongs to the TsaE family.</text>
</comment>
<evidence type="ECO:0000256" key="3">
    <source>
        <dbReference type="ARBA" id="ARBA00019010"/>
    </source>
</evidence>
<sequence length="147" mass="17402">MIQKRIKSLKELREFAKQFLKCLKGNEIILLYGNLGAGKTTFTKYLVSSIDESLEDEVNSPTFTVMNIYETEKFPIYHIDLYRVKDFDITDIIGTGLIIIEWAEYMDFEDIEYPIIKVKINIKEDERIFNIEEENDKDLEECLRQDN</sequence>
<dbReference type="Gene3D" id="3.40.50.300">
    <property type="entry name" value="P-loop containing nucleotide triphosphate hydrolases"/>
    <property type="match status" value="1"/>
</dbReference>
<dbReference type="RefSeq" id="WP_245960316.1">
    <property type="nucleotide sequence ID" value="NZ_REFO01000012.1"/>
</dbReference>
<dbReference type="GO" id="GO:0005737">
    <property type="term" value="C:cytoplasm"/>
    <property type="evidence" value="ECO:0007669"/>
    <property type="project" value="UniProtKB-SubCell"/>
</dbReference>
<dbReference type="PANTHER" id="PTHR33540:SF2">
    <property type="entry name" value="TRNA THREONYLCARBAMOYLADENOSINE BIOSYNTHESIS PROTEIN TSAE"/>
    <property type="match status" value="1"/>
</dbReference>
<keyword evidence="12" id="KW-1185">Reference proteome</keyword>
<evidence type="ECO:0000313" key="11">
    <source>
        <dbReference type="EMBL" id="RMA95994.1"/>
    </source>
</evidence>
<evidence type="ECO:0000313" key="12">
    <source>
        <dbReference type="Proteomes" id="UP000280842"/>
    </source>
</evidence>
<dbReference type="InterPro" id="IPR027417">
    <property type="entry name" value="P-loop_NTPase"/>
</dbReference>
<dbReference type="Proteomes" id="UP000280842">
    <property type="component" value="Unassembled WGS sequence"/>
</dbReference>
<dbReference type="InterPro" id="IPR003442">
    <property type="entry name" value="T6A_TsaE"/>
</dbReference>
<dbReference type="GO" id="GO:0002949">
    <property type="term" value="P:tRNA threonylcarbamoyladenosine modification"/>
    <property type="evidence" value="ECO:0007669"/>
    <property type="project" value="InterPro"/>
</dbReference>
<organism evidence="11 12">
    <name type="scientific">Hydrogenothermus marinus</name>
    <dbReference type="NCBI Taxonomy" id="133270"/>
    <lineage>
        <taxon>Bacteria</taxon>
        <taxon>Pseudomonadati</taxon>
        <taxon>Aquificota</taxon>
        <taxon>Aquificia</taxon>
        <taxon>Aquificales</taxon>
        <taxon>Hydrogenothermaceae</taxon>
        <taxon>Hydrogenothermus</taxon>
    </lineage>
</organism>
<protein>
    <recommendedName>
        <fullName evidence="3">tRNA threonylcarbamoyladenosine biosynthesis protein TsaE</fullName>
    </recommendedName>
    <alternativeName>
        <fullName evidence="10">t(6)A37 threonylcarbamoyladenosine biosynthesis protein TsaE</fullName>
    </alternativeName>
</protein>
<evidence type="ECO:0000256" key="4">
    <source>
        <dbReference type="ARBA" id="ARBA00022490"/>
    </source>
</evidence>
<keyword evidence="6" id="KW-0479">Metal-binding</keyword>
<evidence type="ECO:0000256" key="6">
    <source>
        <dbReference type="ARBA" id="ARBA00022723"/>
    </source>
</evidence>
<keyword evidence="9" id="KW-0460">Magnesium</keyword>
<accession>A0A3M0BHQ6</accession>
<name>A0A3M0BHQ6_9AQUI</name>
<dbReference type="Pfam" id="PF02367">
    <property type="entry name" value="TsaE"/>
    <property type="match status" value="1"/>
</dbReference>
<evidence type="ECO:0000256" key="9">
    <source>
        <dbReference type="ARBA" id="ARBA00022842"/>
    </source>
</evidence>
<evidence type="ECO:0000256" key="7">
    <source>
        <dbReference type="ARBA" id="ARBA00022741"/>
    </source>
</evidence>
<keyword evidence="8" id="KW-0067">ATP-binding</keyword>
<reference evidence="11 12" key="1">
    <citation type="submission" date="2018-10" db="EMBL/GenBank/DDBJ databases">
        <title>Genomic Encyclopedia of Archaeal and Bacterial Type Strains, Phase II (KMG-II): from individual species to whole genera.</title>
        <authorList>
            <person name="Goeker M."/>
        </authorList>
    </citation>
    <scope>NUCLEOTIDE SEQUENCE [LARGE SCALE GENOMIC DNA]</scope>
    <source>
        <strain evidence="11 12">VM1</strain>
    </source>
</reference>
<keyword evidence="7" id="KW-0547">Nucleotide-binding</keyword>
<evidence type="ECO:0000256" key="5">
    <source>
        <dbReference type="ARBA" id="ARBA00022694"/>
    </source>
</evidence>
<dbReference type="SUPFAM" id="SSF52540">
    <property type="entry name" value="P-loop containing nucleoside triphosphate hydrolases"/>
    <property type="match status" value="1"/>
</dbReference>